<keyword evidence="7" id="KW-0539">Nucleus</keyword>
<dbReference type="EMBL" id="NHOQ01000034">
    <property type="protein sequence ID" value="PWA33528.1"/>
    <property type="molecule type" value="Genomic_DNA"/>
</dbReference>
<evidence type="ECO:0000313" key="12">
    <source>
        <dbReference type="Proteomes" id="UP000250572"/>
    </source>
</evidence>
<feature type="region of interest" description="Disordered" evidence="9">
    <location>
        <begin position="60"/>
        <end position="80"/>
    </location>
</feature>
<keyword evidence="12" id="KW-1185">Reference proteome</keyword>
<sequence>MAPPPWDSQHPPSPPEDQTSLVRRREVDERFEFSFIWIVLDRRDRGEVFGRVVDVEAPTERKHQEDFHATTSKGQPTILPGGARCSIQRLQKDAACLSKHSSPKRNLSPKRRPTKRTQSPKTGRTGFRVSIWEGGLSHSHARTPLPSSISSSSSSPSSSSSSSSSSSGTLPSVRASSSSCTSSSSSSSPSSSCSASEKGSSAGSDRSGDTASRSNLPLGLAPPHRHLGVEVQAECEGLWVLVWLVVAGEAVAVEEANRGRVHEDAQRCRRPPNLISPSVLSFGSVYYHLRVVFVQMTAQVDYLVVAFTATSGASGELLGSDEKDLVQLVWQLVNVNTKTLGRVNEILIRPDLSDSTEEKSDEDVVVECKEEDESSSGADCMYTAASLDSGLNMFNLQLTNEVNSAGAGTSLCLCTDGQLHIRQVIHPEAASKSIPVPDCFYSFFDLRKEFKNHFATSDLKALNAHTCFFPFFIKHTCLSIEVLSLTGSSSALSLPVDVSSVWDPSANQDPLAVLPAEVAVQQVRLMTSIILSLLSEPYCHSFSNPERVNERFESGTCSKMEKVCDNTVIRARGLPWQSSDQDIARFFKGLNIAKGGAALCLNAQGRRNGEALVRFVSEEHRDLALQRHKHHMGNRYIEVYKATGEDFLKIAGGTSNEVAMFLSREDQIIVRMRGLPFNATHDDVLRFFSPEDGSKETCPISGEKDGMLFVRYPDGRPTGDAFVLFACEEHAQCALRKHKELLGKRYIELFKSTAAEVQQVLNRYSSAPLIPVAPAPLVSVLPSVSLLPPPGGVRDCLRLRGLPYTASIEDILTFLGEFTQDVRQHGVHMVLNQQGRPSGDCFIQMTSAERALQASQRLHKHMMSSQRGANSRYVEVFPCSTDEMGLVLMGGSLSHTHTHTHNRSRSGTGLSPPPCKSRRLSPPSYSFTPVQQILPTDAAAAAAAAALYPPMGQMLLAPRTLHPGHPYYPASAQLYMNYSAYYPSPPGSPTALGFFPAHSSMSSPGGLVRMPGLPYNGSGVKDLINAVQGYQYAPEDALIHAHAAVHAHDPARTLLTQPKEWGPVESVSLLNGSLVGQTGGGETPLMSLPLITKPGGHQYLDLTL</sequence>
<dbReference type="InterPro" id="IPR012677">
    <property type="entry name" value="Nucleotide-bd_a/b_plait_sf"/>
</dbReference>
<feature type="region of interest" description="Disordered" evidence="9">
    <location>
        <begin position="94"/>
        <end position="217"/>
    </location>
</feature>
<evidence type="ECO:0000256" key="3">
    <source>
        <dbReference type="ARBA" id="ARBA00022664"/>
    </source>
</evidence>
<protein>
    <recommendedName>
        <fullName evidence="10">RRM domain-containing protein</fullName>
    </recommendedName>
</protein>
<feature type="compositionally biased region" description="Basic residues" evidence="9">
    <location>
        <begin position="101"/>
        <end position="115"/>
    </location>
</feature>
<dbReference type="FunFam" id="3.30.70.330:FF:000070">
    <property type="entry name" value="Epithelial splicing regulatory protein 1"/>
    <property type="match status" value="1"/>
</dbReference>
<dbReference type="PROSITE" id="PS50102">
    <property type="entry name" value="RRM"/>
    <property type="match status" value="2"/>
</dbReference>
<dbReference type="InterPro" id="IPR036397">
    <property type="entry name" value="RNaseH_sf"/>
</dbReference>
<feature type="compositionally biased region" description="Pro residues" evidence="9">
    <location>
        <begin position="1"/>
        <end position="15"/>
    </location>
</feature>
<evidence type="ECO:0000256" key="8">
    <source>
        <dbReference type="PROSITE-ProRule" id="PRU00176"/>
    </source>
</evidence>
<proteinExistence type="inferred from homology"/>
<dbReference type="SUPFAM" id="SSF54928">
    <property type="entry name" value="RNA-binding domain, RBD"/>
    <property type="match status" value="3"/>
</dbReference>
<evidence type="ECO:0000256" key="5">
    <source>
        <dbReference type="ARBA" id="ARBA00022884"/>
    </source>
</evidence>
<evidence type="ECO:0000259" key="10">
    <source>
        <dbReference type="PROSITE" id="PS50102"/>
    </source>
</evidence>
<feature type="compositionally biased region" description="Low complexity" evidence="9">
    <location>
        <begin position="147"/>
        <end position="167"/>
    </location>
</feature>
<dbReference type="Proteomes" id="UP000250572">
    <property type="component" value="Unassembled WGS sequence"/>
</dbReference>
<feature type="non-terminal residue" evidence="11">
    <location>
        <position position="1104"/>
    </location>
</feature>
<dbReference type="FunFam" id="3.30.70.330:FF:000041">
    <property type="entry name" value="Epithelial splicing regulatory protein 1"/>
    <property type="match status" value="1"/>
</dbReference>
<evidence type="ECO:0000256" key="7">
    <source>
        <dbReference type="ARBA" id="ARBA00023242"/>
    </source>
</evidence>
<organism evidence="11 12">
    <name type="scientific">Gambusia affinis</name>
    <name type="common">Western mosquitofish</name>
    <name type="synonym">Heterandria affinis</name>
    <dbReference type="NCBI Taxonomy" id="33528"/>
    <lineage>
        <taxon>Eukaryota</taxon>
        <taxon>Metazoa</taxon>
        <taxon>Chordata</taxon>
        <taxon>Craniata</taxon>
        <taxon>Vertebrata</taxon>
        <taxon>Euteleostomi</taxon>
        <taxon>Actinopterygii</taxon>
        <taxon>Neopterygii</taxon>
        <taxon>Teleostei</taxon>
        <taxon>Neoteleostei</taxon>
        <taxon>Acanthomorphata</taxon>
        <taxon>Ovalentaria</taxon>
        <taxon>Atherinomorphae</taxon>
        <taxon>Cyprinodontiformes</taxon>
        <taxon>Poeciliidae</taxon>
        <taxon>Poeciliinae</taxon>
        <taxon>Gambusia</taxon>
    </lineage>
</organism>
<evidence type="ECO:0000256" key="1">
    <source>
        <dbReference type="ARBA" id="ARBA00004123"/>
    </source>
</evidence>
<dbReference type="InterPro" id="IPR035979">
    <property type="entry name" value="RBD_domain_sf"/>
</dbReference>
<feature type="domain" description="RRM" evidence="10">
    <location>
        <begin position="567"/>
        <end position="644"/>
    </location>
</feature>
<name>A0A315WDJ0_GAMAF</name>
<dbReference type="Gene3D" id="3.30.70.330">
    <property type="match status" value="3"/>
</dbReference>
<dbReference type="SMART" id="SM00360">
    <property type="entry name" value="RRM"/>
    <property type="match status" value="3"/>
</dbReference>
<dbReference type="Gene3D" id="3.30.420.10">
    <property type="entry name" value="Ribonuclease H-like superfamily/Ribonuclease H"/>
    <property type="match status" value="1"/>
</dbReference>
<accession>A0A315WDJ0</accession>
<keyword evidence="3" id="KW-0507">mRNA processing</keyword>
<comment type="similarity">
    <text evidence="2">Belongs to the ESRP family.</text>
</comment>
<feature type="compositionally biased region" description="Low complexity" evidence="9">
    <location>
        <begin position="176"/>
        <end position="204"/>
    </location>
</feature>
<feature type="domain" description="RRM" evidence="10">
    <location>
        <begin position="668"/>
        <end position="754"/>
    </location>
</feature>
<gene>
    <name evidence="11" type="ORF">CCH79_00007702</name>
</gene>
<keyword evidence="5 8" id="KW-0694">RNA-binding</keyword>
<evidence type="ECO:0000256" key="4">
    <source>
        <dbReference type="ARBA" id="ARBA00022737"/>
    </source>
</evidence>
<dbReference type="GO" id="GO:0008380">
    <property type="term" value="P:RNA splicing"/>
    <property type="evidence" value="ECO:0007669"/>
    <property type="project" value="UniProtKB-KW"/>
</dbReference>
<feature type="region of interest" description="Disordered" evidence="9">
    <location>
        <begin position="895"/>
        <end position="922"/>
    </location>
</feature>
<evidence type="ECO:0000256" key="9">
    <source>
        <dbReference type="SAM" id="MobiDB-lite"/>
    </source>
</evidence>
<keyword evidence="6" id="KW-0508">mRNA splicing</keyword>
<dbReference type="GO" id="GO:0006397">
    <property type="term" value="P:mRNA processing"/>
    <property type="evidence" value="ECO:0007669"/>
    <property type="project" value="UniProtKB-KW"/>
</dbReference>
<evidence type="ECO:0000256" key="2">
    <source>
        <dbReference type="ARBA" id="ARBA00008866"/>
    </source>
</evidence>
<dbReference type="InterPro" id="IPR050666">
    <property type="entry name" value="ESRP"/>
</dbReference>
<evidence type="ECO:0000313" key="11">
    <source>
        <dbReference type="EMBL" id="PWA33528.1"/>
    </source>
</evidence>
<reference evidence="11 12" key="1">
    <citation type="journal article" date="2018" name="G3 (Bethesda)">
        <title>A High-Quality Reference Genome for the Invasive Mosquitofish Gambusia affinis Using a Chicago Library.</title>
        <authorList>
            <person name="Hoffberg S.L."/>
            <person name="Troendle N.J."/>
            <person name="Glenn T.C."/>
            <person name="Mahmud O."/>
            <person name="Louha S."/>
            <person name="Chalopin D."/>
            <person name="Bennetzen J.L."/>
            <person name="Mauricio R."/>
        </authorList>
    </citation>
    <scope>NUCLEOTIDE SEQUENCE [LARGE SCALE GENOMIC DNA]</scope>
    <source>
        <strain evidence="11">NE01/NJP1002.9</strain>
        <tissue evidence="11">Muscle</tissue>
    </source>
</reference>
<feature type="region of interest" description="Disordered" evidence="9">
    <location>
        <begin position="1"/>
        <end position="23"/>
    </location>
</feature>
<dbReference type="GO" id="GO:0003723">
    <property type="term" value="F:RNA binding"/>
    <property type="evidence" value="ECO:0007669"/>
    <property type="project" value="UniProtKB-UniRule"/>
</dbReference>
<comment type="caution">
    <text evidence="11">The sequence shown here is derived from an EMBL/GenBank/DDBJ whole genome shotgun (WGS) entry which is preliminary data.</text>
</comment>
<evidence type="ECO:0000256" key="6">
    <source>
        <dbReference type="ARBA" id="ARBA00023187"/>
    </source>
</evidence>
<dbReference type="PANTHER" id="PTHR13976">
    <property type="entry name" value="HETEROGENEOUS NUCLEAR RIBONUCLEOPROTEIN-RELATED"/>
    <property type="match status" value="1"/>
</dbReference>
<dbReference type="InterPro" id="IPR000504">
    <property type="entry name" value="RRM_dom"/>
</dbReference>
<dbReference type="GO" id="GO:0005634">
    <property type="term" value="C:nucleus"/>
    <property type="evidence" value="ECO:0007669"/>
    <property type="project" value="UniProtKB-SubCell"/>
</dbReference>
<dbReference type="STRING" id="33528.ENSGAFP00000011764"/>
<keyword evidence="4" id="KW-0677">Repeat</keyword>
<dbReference type="AlphaFoldDB" id="A0A315WDJ0"/>
<comment type="subcellular location">
    <subcellularLocation>
        <location evidence="1">Nucleus</location>
    </subcellularLocation>
</comment>